<reference evidence="7" key="1">
    <citation type="submission" date="2015-04" db="EMBL/GenBank/DDBJ databases">
        <title>The genome sequence of the plant pathogenic Rhizarian Plasmodiophora brassicae reveals insights in its biotrophic life cycle and the origin of chitin synthesis.</title>
        <authorList>
            <person name="Schwelm A."/>
            <person name="Fogelqvist J."/>
            <person name="Knaust A."/>
            <person name="Julke S."/>
            <person name="Lilja T."/>
            <person name="Dhandapani V."/>
            <person name="Bonilla-Rosso G."/>
            <person name="Karlsson M."/>
            <person name="Shevchenko A."/>
            <person name="Choi S.R."/>
            <person name="Kim H.G."/>
            <person name="Park J.Y."/>
            <person name="Lim Y.P."/>
            <person name="Ludwig-Muller J."/>
            <person name="Dixelius C."/>
        </authorList>
    </citation>
    <scope>NUCLEOTIDE SEQUENCE</scope>
    <source>
        <tissue evidence="7">Potato root galls</tissue>
    </source>
</reference>
<evidence type="ECO:0000256" key="5">
    <source>
        <dbReference type="ARBA" id="ARBA00023163"/>
    </source>
</evidence>
<evidence type="ECO:0000256" key="3">
    <source>
        <dbReference type="ARBA" id="ARBA00022491"/>
    </source>
</evidence>
<evidence type="ECO:0000256" key="4">
    <source>
        <dbReference type="ARBA" id="ARBA00023015"/>
    </source>
</evidence>
<keyword evidence="6" id="KW-0539">Nucleus</keyword>
<protein>
    <submittedName>
        <fullName evidence="7">Uncharacterized protein</fullName>
    </submittedName>
</protein>
<organism evidence="7">
    <name type="scientific">Spongospora subterranea</name>
    <dbReference type="NCBI Taxonomy" id="70186"/>
    <lineage>
        <taxon>Eukaryota</taxon>
        <taxon>Sar</taxon>
        <taxon>Rhizaria</taxon>
        <taxon>Endomyxa</taxon>
        <taxon>Phytomyxea</taxon>
        <taxon>Plasmodiophorida</taxon>
        <taxon>Plasmodiophoridae</taxon>
        <taxon>Spongospora</taxon>
    </lineage>
</organism>
<proteinExistence type="inferred from homology"/>
<dbReference type="GO" id="GO:0034244">
    <property type="term" value="P:negative regulation of transcription elongation by RNA polymerase II"/>
    <property type="evidence" value="ECO:0007669"/>
    <property type="project" value="TreeGrafter"/>
</dbReference>
<evidence type="ECO:0000256" key="1">
    <source>
        <dbReference type="ARBA" id="ARBA00004123"/>
    </source>
</evidence>
<dbReference type="GO" id="GO:0003723">
    <property type="term" value="F:RNA binding"/>
    <property type="evidence" value="ECO:0007669"/>
    <property type="project" value="TreeGrafter"/>
</dbReference>
<comment type="similarity">
    <text evidence="2">Belongs to the NELF-D family.</text>
</comment>
<dbReference type="AlphaFoldDB" id="A0A0H5R8A1"/>
<dbReference type="EMBL" id="HACM01009614">
    <property type="protein sequence ID" value="CRZ10056.1"/>
    <property type="molecule type" value="Transcribed_RNA"/>
</dbReference>
<dbReference type="InterPro" id="IPR006942">
    <property type="entry name" value="TH1"/>
</dbReference>
<keyword evidence="3" id="KW-0678">Repressor</keyword>
<evidence type="ECO:0000256" key="6">
    <source>
        <dbReference type="ARBA" id="ARBA00023242"/>
    </source>
</evidence>
<name>A0A0H5R8A1_9EUKA</name>
<dbReference type="GO" id="GO:0032021">
    <property type="term" value="C:NELF complex"/>
    <property type="evidence" value="ECO:0007669"/>
    <property type="project" value="TreeGrafter"/>
</dbReference>
<dbReference type="Pfam" id="PF04858">
    <property type="entry name" value="TH1"/>
    <property type="match status" value="1"/>
</dbReference>
<feature type="non-terminal residue" evidence="7">
    <location>
        <position position="1"/>
    </location>
</feature>
<comment type="subcellular location">
    <subcellularLocation>
        <location evidence="1">Nucleus</location>
    </subcellularLocation>
</comment>
<dbReference type="PANTHER" id="PTHR12144">
    <property type="entry name" value="NEGATIVE ELONGATION FACTOR D"/>
    <property type="match status" value="1"/>
</dbReference>
<keyword evidence="5" id="KW-0804">Transcription</keyword>
<evidence type="ECO:0000256" key="2">
    <source>
        <dbReference type="ARBA" id="ARBA00005726"/>
    </source>
</evidence>
<sequence>GRTPSVTVARPCAVLHGTDTRVTPHVLNESHDRPYLNSFVRRTRHSDRHIEGAPRVFDSLGMLSNEDSIMEPGVLTALKAFISNSESRLSQPERVKEAIRQLSEAYKGKAQICNLLREWTHEVIGESDEEINEIVMDHFKELAVQQFDISKADSIFSAPAKGEPEWLTFMIRDSAWRSVLYKLSQDHPNCLLLNFAIRKISEEGHGNELAVSARTGDMRFSLFQTVFQESLVQISYKEDCDQFKESLLEYQRLCCQTQFTYVYVQFVLTVLGRHPTNGLLFQRLSQAVTAYAQEQHGDRVKTIDLILTDAPKFQEIYNALNSVWKGGNLTRTDVKHIYELYSSNNPPPVSLLRGNCIYEPLIEALFDYQKPQLDSVHKQYYISLLAYASCVRDHRQWFGASSIQSRLDDTLVDKSRMNATIAALNEISAICQNKEFGFHIVQSEPMLHAHVPLPVCSCAILHWIKLSLLSPAYYSTTYQSVCTPVFIRLLGVISTLHSLLRPGVFSLLCATFHLKTDLHDLAVIKFRKMLLQVLIHLVHHGLLEEVTQMVKDNVPRMDHSLVRFFIVELLQSTGPPYSVEFASRVFSIIAMPDATLAINNDSDSVSQVIQFASNVDWMEVPDIKEQCSKWRSTSMT</sequence>
<evidence type="ECO:0000313" key="7">
    <source>
        <dbReference type="EMBL" id="CRZ10056.1"/>
    </source>
</evidence>
<keyword evidence="4" id="KW-0805">Transcription regulation</keyword>
<dbReference type="PANTHER" id="PTHR12144:SF0">
    <property type="entry name" value="NEGATIVE ELONGATION FACTOR C_D"/>
    <property type="match status" value="1"/>
</dbReference>
<accession>A0A0H5R8A1</accession>